<evidence type="ECO:0000313" key="3">
    <source>
        <dbReference type="EnsemblPlants" id="Pp3c5_15430V3.1"/>
    </source>
</evidence>
<evidence type="ECO:0000313" key="4">
    <source>
        <dbReference type="Proteomes" id="UP000006727"/>
    </source>
</evidence>
<evidence type="ECO:0000256" key="1">
    <source>
        <dbReference type="SAM" id="MobiDB-lite"/>
    </source>
</evidence>
<protein>
    <submittedName>
        <fullName evidence="2 3">Uncharacterized protein</fullName>
    </submittedName>
</protein>
<feature type="region of interest" description="Disordered" evidence="1">
    <location>
        <begin position="1"/>
        <end position="33"/>
    </location>
</feature>
<dbReference type="InParanoid" id="A0A2K1KJU1"/>
<reference evidence="3" key="3">
    <citation type="submission" date="2020-12" db="UniProtKB">
        <authorList>
            <consortium name="EnsemblPlants"/>
        </authorList>
    </citation>
    <scope>IDENTIFICATION</scope>
</reference>
<name>A0A2K1KJU1_PHYPA</name>
<proteinExistence type="predicted"/>
<gene>
    <name evidence="2" type="ORF">PHYPA_007718</name>
</gene>
<dbReference type="EMBL" id="ABEU02000005">
    <property type="protein sequence ID" value="PNR54042.1"/>
    <property type="molecule type" value="Genomic_DNA"/>
</dbReference>
<feature type="compositionally biased region" description="Basic and acidic residues" evidence="1">
    <location>
        <begin position="1"/>
        <end position="17"/>
    </location>
</feature>
<accession>A0A2K1KJU1</accession>
<dbReference type="Proteomes" id="UP000006727">
    <property type="component" value="Chromosome 5"/>
</dbReference>
<evidence type="ECO:0000313" key="2">
    <source>
        <dbReference type="EMBL" id="PNR54042.1"/>
    </source>
</evidence>
<keyword evidence="4" id="KW-1185">Reference proteome</keyword>
<dbReference type="Gramene" id="Pp3c5_15430V3.1">
    <property type="protein sequence ID" value="Pp3c5_15430V3.1"/>
    <property type="gene ID" value="Pp3c5_15430"/>
</dbReference>
<reference evidence="2 4" key="2">
    <citation type="journal article" date="2018" name="Plant J.">
        <title>The Physcomitrella patens chromosome-scale assembly reveals moss genome structure and evolution.</title>
        <authorList>
            <person name="Lang D."/>
            <person name="Ullrich K.K."/>
            <person name="Murat F."/>
            <person name="Fuchs J."/>
            <person name="Jenkins J."/>
            <person name="Haas F.B."/>
            <person name="Piednoel M."/>
            <person name="Gundlach H."/>
            <person name="Van Bel M."/>
            <person name="Meyberg R."/>
            <person name="Vives C."/>
            <person name="Morata J."/>
            <person name="Symeonidi A."/>
            <person name="Hiss M."/>
            <person name="Muchero W."/>
            <person name="Kamisugi Y."/>
            <person name="Saleh O."/>
            <person name="Blanc G."/>
            <person name="Decker E.L."/>
            <person name="van Gessel N."/>
            <person name="Grimwood J."/>
            <person name="Hayes R.D."/>
            <person name="Graham S.W."/>
            <person name="Gunter L.E."/>
            <person name="McDaniel S.F."/>
            <person name="Hoernstein S.N.W."/>
            <person name="Larsson A."/>
            <person name="Li F.W."/>
            <person name="Perroud P.F."/>
            <person name="Phillips J."/>
            <person name="Ranjan P."/>
            <person name="Rokshar D.S."/>
            <person name="Rothfels C.J."/>
            <person name="Schneider L."/>
            <person name="Shu S."/>
            <person name="Stevenson D.W."/>
            <person name="Thummler F."/>
            <person name="Tillich M."/>
            <person name="Villarreal Aguilar J.C."/>
            <person name="Widiez T."/>
            <person name="Wong G.K."/>
            <person name="Wymore A."/>
            <person name="Zhang Y."/>
            <person name="Zimmer A.D."/>
            <person name="Quatrano R.S."/>
            <person name="Mayer K.F.X."/>
            <person name="Goodstein D."/>
            <person name="Casacuberta J.M."/>
            <person name="Vandepoele K."/>
            <person name="Reski R."/>
            <person name="Cuming A.C."/>
            <person name="Tuskan G.A."/>
            <person name="Maumus F."/>
            <person name="Salse J."/>
            <person name="Schmutz J."/>
            <person name="Rensing S.A."/>
        </authorList>
    </citation>
    <scope>NUCLEOTIDE SEQUENCE [LARGE SCALE GENOMIC DNA]</scope>
    <source>
        <strain evidence="3 4">cv. Gransden 2004</strain>
    </source>
</reference>
<feature type="compositionally biased region" description="Polar residues" evidence="1">
    <location>
        <begin position="20"/>
        <end position="33"/>
    </location>
</feature>
<reference evidence="2 4" key="1">
    <citation type="journal article" date="2008" name="Science">
        <title>The Physcomitrella genome reveals evolutionary insights into the conquest of land by plants.</title>
        <authorList>
            <person name="Rensing S."/>
            <person name="Lang D."/>
            <person name="Zimmer A."/>
            <person name="Terry A."/>
            <person name="Salamov A."/>
            <person name="Shapiro H."/>
            <person name="Nishiyama T."/>
            <person name="Perroud P.-F."/>
            <person name="Lindquist E."/>
            <person name="Kamisugi Y."/>
            <person name="Tanahashi T."/>
            <person name="Sakakibara K."/>
            <person name="Fujita T."/>
            <person name="Oishi K."/>
            <person name="Shin-I T."/>
            <person name="Kuroki Y."/>
            <person name="Toyoda A."/>
            <person name="Suzuki Y."/>
            <person name="Hashimoto A."/>
            <person name="Yamaguchi K."/>
            <person name="Sugano A."/>
            <person name="Kohara Y."/>
            <person name="Fujiyama A."/>
            <person name="Anterola A."/>
            <person name="Aoki S."/>
            <person name="Ashton N."/>
            <person name="Barbazuk W.B."/>
            <person name="Barker E."/>
            <person name="Bennetzen J."/>
            <person name="Bezanilla M."/>
            <person name="Blankenship R."/>
            <person name="Cho S.H."/>
            <person name="Dutcher S."/>
            <person name="Estelle M."/>
            <person name="Fawcett J.A."/>
            <person name="Gundlach H."/>
            <person name="Hanada K."/>
            <person name="Heyl A."/>
            <person name="Hicks K.A."/>
            <person name="Hugh J."/>
            <person name="Lohr M."/>
            <person name="Mayer K."/>
            <person name="Melkozernov A."/>
            <person name="Murata T."/>
            <person name="Nelson D."/>
            <person name="Pils B."/>
            <person name="Prigge M."/>
            <person name="Reiss B."/>
            <person name="Renner T."/>
            <person name="Rombauts S."/>
            <person name="Rushton P."/>
            <person name="Sanderfoot A."/>
            <person name="Schween G."/>
            <person name="Shiu S.-H."/>
            <person name="Stueber K."/>
            <person name="Theodoulou F.L."/>
            <person name="Tu H."/>
            <person name="Van de Peer Y."/>
            <person name="Verrier P.J."/>
            <person name="Waters E."/>
            <person name="Wood A."/>
            <person name="Yang L."/>
            <person name="Cove D."/>
            <person name="Cuming A."/>
            <person name="Hasebe M."/>
            <person name="Lucas S."/>
            <person name="Mishler D.B."/>
            <person name="Reski R."/>
            <person name="Grigoriev I."/>
            <person name="Quatrano R.S."/>
            <person name="Boore J.L."/>
        </authorList>
    </citation>
    <scope>NUCLEOTIDE SEQUENCE [LARGE SCALE GENOMIC DNA]</scope>
    <source>
        <strain evidence="3 4">cv. Gransden 2004</strain>
    </source>
</reference>
<dbReference type="EnsemblPlants" id="Pp3c5_15430V3.1">
    <property type="protein sequence ID" value="Pp3c5_15430V3.1"/>
    <property type="gene ID" value="Pp3c5_15430"/>
</dbReference>
<dbReference type="AlphaFoldDB" id="A0A2K1KJU1"/>
<organism evidence="2">
    <name type="scientific">Physcomitrium patens</name>
    <name type="common">Spreading-leaved earth moss</name>
    <name type="synonym">Physcomitrella patens</name>
    <dbReference type="NCBI Taxonomy" id="3218"/>
    <lineage>
        <taxon>Eukaryota</taxon>
        <taxon>Viridiplantae</taxon>
        <taxon>Streptophyta</taxon>
        <taxon>Embryophyta</taxon>
        <taxon>Bryophyta</taxon>
        <taxon>Bryophytina</taxon>
        <taxon>Bryopsida</taxon>
        <taxon>Funariidae</taxon>
        <taxon>Funariales</taxon>
        <taxon>Funariaceae</taxon>
        <taxon>Physcomitrium</taxon>
    </lineage>
</organism>
<sequence length="70" mass="7956">MEQEKMSDKALEEDAKSELGSPTEQVANGKGSSEIQITIGQHSKYIADNFDKLYDEVQVLKVKTFINMYR</sequence>